<dbReference type="Pfam" id="PF11951">
    <property type="entry name" value="Fungal_trans_2"/>
    <property type="match status" value="1"/>
</dbReference>
<proteinExistence type="predicted"/>
<dbReference type="Proteomes" id="UP000756346">
    <property type="component" value="Unassembled WGS sequence"/>
</dbReference>
<dbReference type="InterPro" id="IPR021858">
    <property type="entry name" value="Fun_TF"/>
</dbReference>
<reference evidence="3" key="1">
    <citation type="journal article" date="2021" name="Nat. Commun.">
        <title>Genetic determinants of endophytism in the Arabidopsis root mycobiome.</title>
        <authorList>
            <person name="Mesny F."/>
            <person name="Miyauchi S."/>
            <person name="Thiergart T."/>
            <person name="Pickel B."/>
            <person name="Atanasova L."/>
            <person name="Karlsson M."/>
            <person name="Huettel B."/>
            <person name="Barry K.W."/>
            <person name="Haridas S."/>
            <person name="Chen C."/>
            <person name="Bauer D."/>
            <person name="Andreopoulos W."/>
            <person name="Pangilinan J."/>
            <person name="LaButti K."/>
            <person name="Riley R."/>
            <person name="Lipzen A."/>
            <person name="Clum A."/>
            <person name="Drula E."/>
            <person name="Henrissat B."/>
            <person name="Kohler A."/>
            <person name="Grigoriev I.V."/>
            <person name="Martin F.M."/>
            <person name="Hacquard S."/>
        </authorList>
    </citation>
    <scope>NUCLEOTIDE SEQUENCE</scope>
    <source>
        <strain evidence="3">MPI-CAGE-CH-0230</strain>
    </source>
</reference>
<accession>A0A9P8XZT2</accession>
<feature type="region of interest" description="Disordered" evidence="2">
    <location>
        <begin position="19"/>
        <end position="123"/>
    </location>
</feature>
<feature type="compositionally biased region" description="Basic residues" evidence="2">
    <location>
        <begin position="25"/>
        <end position="44"/>
    </location>
</feature>
<dbReference type="AlphaFoldDB" id="A0A9P8XZT2"/>
<feature type="compositionally biased region" description="Low complexity" evidence="2">
    <location>
        <begin position="82"/>
        <end position="122"/>
    </location>
</feature>
<feature type="compositionally biased region" description="Polar residues" evidence="2">
    <location>
        <begin position="446"/>
        <end position="455"/>
    </location>
</feature>
<gene>
    <name evidence="3" type="ORF">B0I36DRAFT_331797</name>
</gene>
<organism evidence="3 4">
    <name type="scientific">Microdochium trichocladiopsis</name>
    <dbReference type="NCBI Taxonomy" id="1682393"/>
    <lineage>
        <taxon>Eukaryota</taxon>
        <taxon>Fungi</taxon>
        <taxon>Dikarya</taxon>
        <taxon>Ascomycota</taxon>
        <taxon>Pezizomycotina</taxon>
        <taxon>Sordariomycetes</taxon>
        <taxon>Xylariomycetidae</taxon>
        <taxon>Xylariales</taxon>
        <taxon>Microdochiaceae</taxon>
        <taxon>Microdochium</taxon>
    </lineage>
</organism>
<dbReference type="PANTHER" id="PTHR37540:SF9">
    <property type="entry name" value="ZN(2)-C6 FUNGAL-TYPE DOMAIN-CONTAINING PROTEIN"/>
    <property type="match status" value="1"/>
</dbReference>
<keyword evidence="4" id="KW-1185">Reference proteome</keyword>
<dbReference type="EMBL" id="JAGTJQ010000009">
    <property type="protein sequence ID" value="KAH7024658.1"/>
    <property type="molecule type" value="Genomic_DNA"/>
</dbReference>
<dbReference type="RefSeq" id="XP_046008206.1">
    <property type="nucleotide sequence ID" value="XM_046155030.1"/>
</dbReference>
<sequence length="758" mass="81905">MGVEFAFIDVQQGSRETNKSLALRHVMKGKNVGKTHPARRRRKSQHEDAAPGAESRPGPARPRKRQHTEQPATAGSVDEDSAAASARSPASAASSRSSGTGGSSSSTRSALSTWSDTSSSSTQRVRESVAVWEHAPSAPLSPVTVGDYLMGFATPAALSARANPTFEYFFKYIITSMYPTPLCIAMEPMKKYWVETFLMDETCYHTYMALMNTMHDHATGRIGYQDAPSREAVYHLGQAVKRVNQRLNSPGLLTDSDLVVVNFLILQSLVRKKRHDAGVHLSGLYAMVDMRGGLRNVTDGFLLGKICKTEIDYALHYGTTCRFHNDNIAQVFAELENQGFTFPKTLGTSNDNDASSRWASGLDPTLRQILFDVFDVTSLFNAADYGGGDYSPFSSQKKQGRTPKMTHIMLQDFTISVGGRLIRYHPLGKPYVIPPHDQQYDPSEPSPSRTSHSPRATNAQLEAVVHIALVSLLTTLFVQTDRRSHRLKYDLAAKRLREVVDSVMRQFIFFGTTEATHGRASPASAASTAGLLAQSGGASSGRVDEEQIVDSPVRSAAMGSASTTATATAPDAAAWVGDSSMAVPTVPASGSGVRGPGAFIVHSADAASNGDGASIGGAHHGLHLESSSLPGCGAGVGAGSSDSGLFLFRPLLHDALADLAGHHRHHGRHVGGHRGGLVDDELLLWILMVGSVSVLSWHETGTDDDAVWLTDRMRMVAGRLGVSTWEFAQQRVARRFPWIARLHDELGRKRWVTIFGST</sequence>
<dbReference type="OrthoDB" id="5376287at2759"/>
<evidence type="ECO:0000256" key="1">
    <source>
        <dbReference type="ARBA" id="ARBA00023242"/>
    </source>
</evidence>
<dbReference type="GeneID" id="70184576"/>
<evidence type="ECO:0000256" key="2">
    <source>
        <dbReference type="SAM" id="MobiDB-lite"/>
    </source>
</evidence>
<name>A0A9P8XZT2_9PEZI</name>
<evidence type="ECO:0000313" key="3">
    <source>
        <dbReference type="EMBL" id="KAH7024658.1"/>
    </source>
</evidence>
<evidence type="ECO:0000313" key="4">
    <source>
        <dbReference type="Proteomes" id="UP000756346"/>
    </source>
</evidence>
<dbReference type="PANTHER" id="PTHR37540">
    <property type="entry name" value="TRANSCRIPTION FACTOR (ACR-2), PUTATIVE-RELATED-RELATED"/>
    <property type="match status" value="1"/>
</dbReference>
<keyword evidence="1" id="KW-0539">Nucleus</keyword>
<feature type="region of interest" description="Disordered" evidence="2">
    <location>
        <begin position="433"/>
        <end position="455"/>
    </location>
</feature>
<protein>
    <submittedName>
        <fullName evidence="3">Uncharacterized protein</fullName>
    </submittedName>
</protein>
<comment type="caution">
    <text evidence="3">The sequence shown here is derived from an EMBL/GenBank/DDBJ whole genome shotgun (WGS) entry which is preliminary data.</text>
</comment>